<dbReference type="Proteomes" id="UP000289660">
    <property type="component" value="Unassembled WGS sequence"/>
</dbReference>
<keyword evidence="4" id="KW-0493">Microtubule</keyword>
<evidence type="ECO:0000256" key="4">
    <source>
        <dbReference type="ARBA" id="ARBA00022701"/>
    </source>
</evidence>
<reference evidence="11" key="1">
    <citation type="submission" date="2018-12" db="EMBL/GenBank/DDBJ databases">
        <title>Genome sequence of Microcystis aeruginosa NIES-4285.</title>
        <authorList>
            <person name="Tanabe Y."/>
        </authorList>
    </citation>
    <scope>NUCLEOTIDE SEQUENCE [LARGE SCALE GENOMIC DNA]</scope>
    <source>
        <strain evidence="11">NIES-4285</strain>
    </source>
</reference>
<dbReference type="SMART" id="SM00028">
    <property type="entry name" value="TPR"/>
    <property type="match status" value="2"/>
</dbReference>
<gene>
    <name evidence="10" type="ORF">MiAbB_04787</name>
</gene>
<evidence type="ECO:0000256" key="7">
    <source>
        <dbReference type="ARBA" id="ARBA00023054"/>
    </source>
</evidence>
<dbReference type="GO" id="GO:0019894">
    <property type="term" value="F:kinesin binding"/>
    <property type="evidence" value="ECO:0007669"/>
    <property type="project" value="TreeGrafter"/>
</dbReference>
<comment type="caution">
    <text evidence="10">The sequence shown here is derived from an EMBL/GenBank/DDBJ whole genome shotgun (WGS) entry which is preliminary data.</text>
</comment>
<dbReference type="GO" id="GO:0005874">
    <property type="term" value="C:microtubule"/>
    <property type="evidence" value="ECO:0007669"/>
    <property type="project" value="UniProtKB-KW"/>
</dbReference>
<evidence type="ECO:0000313" key="11">
    <source>
        <dbReference type="Proteomes" id="UP000289660"/>
    </source>
</evidence>
<evidence type="ECO:0000256" key="9">
    <source>
        <dbReference type="ARBA" id="ARBA00023212"/>
    </source>
</evidence>
<accession>A0A402DKV8</accession>
<keyword evidence="6" id="KW-0802">TPR repeat</keyword>
<dbReference type="Gene3D" id="1.25.40.10">
    <property type="entry name" value="Tetratricopeptide repeat domain"/>
    <property type="match status" value="1"/>
</dbReference>
<keyword evidence="5" id="KW-0677">Repeat</keyword>
<dbReference type="PANTHER" id="PTHR45783:SF3">
    <property type="entry name" value="KINESIN LIGHT CHAIN"/>
    <property type="match status" value="1"/>
</dbReference>
<sequence>MMQQTLVKVKQETEADQLKRAFVKVMVEISQIIPETPTLENIAIFEPSIEHLKIAPDNLIEWLDDDDLIWAFLGVASFYEGQGRYNSAERYYDNCLEAVRSRLGDNHPSVAGSLNNLAGLYKSQGRYKEAEPLLLEALDLYKRLFPHFSQKMRSLIPEVLLDKGLNPVIASE</sequence>
<name>A0A402DKV8_MICAE</name>
<dbReference type="PANTHER" id="PTHR45783">
    <property type="entry name" value="KINESIN LIGHT CHAIN"/>
    <property type="match status" value="1"/>
</dbReference>
<keyword evidence="7" id="KW-0175">Coiled coil</keyword>
<dbReference type="SUPFAM" id="SSF48452">
    <property type="entry name" value="TPR-like"/>
    <property type="match status" value="1"/>
</dbReference>
<protein>
    <submittedName>
        <fullName evidence="10">Uncharacterized protein</fullName>
    </submittedName>
</protein>
<dbReference type="GO" id="GO:0005737">
    <property type="term" value="C:cytoplasm"/>
    <property type="evidence" value="ECO:0007669"/>
    <property type="project" value="TreeGrafter"/>
</dbReference>
<evidence type="ECO:0000313" key="10">
    <source>
        <dbReference type="EMBL" id="GCE62833.1"/>
    </source>
</evidence>
<keyword evidence="9" id="KW-0206">Cytoskeleton</keyword>
<proteinExistence type="inferred from homology"/>
<dbReference type="GO" id="GO:0005871">
    <property type="term" value="C:kinesin complex"/>
    <property type="evidence" value="ECO:0007669"/>
    <property type="project" value="InterPro"/>
</dbReference>
<evidence type="ECO:0000256" key="2">
    <source>
        <dbReference type="ARBA" id="ARBA00009622"/>
    </source>
</evidence>
<dbReference type="Pfam" id="PF13424">
    <property type="entry name" value="TPR_12"/>
    <property type="match status" value="1"/>
</dbReference>
<dbReference type="GO" id="GO:0007018">
    <property type="term" value="P:microtubule-based movement"/>
    <property type="evidence" value="ECO:0007669"/>
    <property type="project" value="TreeGrafter"/>
</dbReference>
<keyword evidence="3" id="KW-0963">Cytoplasm</keyword>
<keyword evidence="8" id="KW-0505">Motor protein</keyword>
<dbReference type="EMBL" id="BIFY01000199">
    <property type="protein sequence ID" value="GCE62833.1"/>
    <property type="molecule type" value="Genomic_DNA"/>
</dbReference>
<dbReference type="InterPro" id="IPR011990">
    <property type="entry name" value="TPR-like_helical_dom_sf"/>
</dbReference>
<comment type="subcellular location">
    <subcellularLocation>
        <location evidence="1">Cytoplasm</location>
        <location evidence="1">Cytoskeleton</location>
    </subcellularLocation>
</comment>
<evidence type="ECO:0000256" key="6">
    <source>
        <dbReference type="ARBA" id="ARBA00022803"/>
    </source>
</evidence>
<evidence type="ECO:0000256" key="5">
    <source>
        <dbReference type="ARBA" id="ARBA00022737"/>
    </source>
</evidence>
<comment type="similarity">
    <text evidence="2">Belongs to the kinesin light chain family.</text>
</comment>
<evidence type="ECO:0000256" key="8">
    <source>
        <dbReference type="ARBA" id="ARBA00023175"/>
    </source>
</evidence>
<dbReference type="InterPro" id="IPR002151">
    <property type="entry name" value="Kinesin_light"/>
</dbReference>
<evidence type="ECO:0000256" key="1">
    <source>
        <dbReference type="ARBA" id="ARBA00004245"/>
    </source>
</evidence>
<dbReference type="InterPro" id="IPR019734">
    <property type="entry name" value="TPR_rpt"/>
</dbReference>
<dbReference type="AlphaFoldDB" id="A0A402DKV8"/>
<organism evidence="10 11">
    <name type="scientific">Microcystis aeruginosa NIES-4285</name>
    <dbReference type="NCBI Taxonomy" id="2497681"/>
    <lineage>
        <taxon>Bacteria</taxon>
        <taxon>Bacillati</taxon>
        <taxon>Cyanobacteriota</taxon>
        <taxon>Cyanophyceae</taxon>
        <taxon>Oscillatoriophycideae</taxon>
        <taxon>Chroococcales</taxon>
        <taxon>Microcystaceae</taxon>
        <taxon>Microcystis</taxon>
    </lineage>
</organism>
<evidence type="ECO:0000256" key="3">
    <source>
        <dbReference type="ARBA" id="ARBA00022490"/>
    </source>
</evidence>